<evidence type="ECO:0008006" key="4">
    <source>
        <dbReference type="Google" id="ProtNLM"/>
    </source>
</evidence>
<organism evidence="2 3">
    <name type="scientific">Lysinibacillus pakistanensis</name>
    <dbReference type="NCBI Taxonomy" id="759811"/>
    <lineage>
        <taxon>Bacteria</taxon>
        <taxon>Bacillati</taxon>
        <taxon>Bacillota</taxon>
        <taxon>Bacilli</taxon>
        <taxon>Bacillales</taxon>
        <taxon>Bacillaceae</taxon>
        <taxon>Lysinibacillus</taxon>
    </lineage>
</organism>
<reference evidence="2" key="1">
    <citation type="submission" date="2023-05" db="EMBL/GenBank/DDBJ databases">
        <title>Comparative genomics of Bacillaceae isolates and their secondary metabolite potential.</title>
        <authorList>
            <person name="Song L."/>
            <person name="Nielsen L.J."/>
            <person name="Mohite O."/>
            <person name="Xu X."/>
            <person name="Weber T."/>
            <person name="Kovacs A.T."/>
        </authorList>
    </citation>
    <scope>NUCLEOTIDE SEQUENCE</scope>
    <source>
        <strain evidence="2">LY1</strain>
    </source>
</reference>
<sequence length="112" mass="12599">MKTKNLMIMMITLIVEVIITYYIASFFSVRLIEVMFFTGIFFAGTIYYFSSGGGAISRLFNAQVSGQTGLIQQNERFTVKVGPVFWASVVFFLVGLVFFILLIMGVIPPQNM</sequence>
<feature type="transmembrane region" description="Helical" evidence="1">
    <location>
        <begin position="6"/>
        <end position="24"/>
    </location>
</feature>
<gene>
    <name evidence="2" type="ORF">QNH24_12665</name>
</gene>
<dbReference type="Proteomes" id="UP001178322">
    <property type="component" value="Chromosome"/>
</dbReference>
<dbReference type="EMBL" id="CP126101">
    <property type="protein sequence ID" value="WHY54049.1"/>
    <property type="molecule type" value="Genomic_DNA"/>
</dbReference>
<proteinExistence type="predicted"/>
<accession>A0AAX3X567</accession>
<keyword evidence="1" id="KW-0472">Membrane</keyword>
<dbReference type="AlphaFoldDB" id="A0AAX3X567"/>
<evidence type="ECO:0000313" key="3">
    <source>
        <dbReference type="Proteomes" id="UP001178322"/>
    </source>
</evidence>
<evidence type="ECO:0000313" key="2">
    <source>
        <dbReference type="EMBL" id="WHY54049.1"/>
    </source>
</evidence>
<protein>
    <recommendedName>
        <fullName evidence="4">DUF3899 domain-containing protein</fullName>
    </recommendedName>
</protein>
<keyword evidence="1" id="KW-0812">Transmembrane</keyword>
<evidence type="ECO:0000256" key="1">
    <source>
        <dbReference type="SAM" id="Phobius"/>
    </source>
</evidence>
<feature type="transmembrane region" description="Helical" evidence="1">
    <location>
        <begin position="31"/>
        <end position="50"/>
    </location>
</feature>
<keyword evidence="1" id="KW-1133">Transmembrane helix</keyword>
<name>A0AAX3X567_9BACI</name>
<feature type="transmembrane region" description="Helical" evidence="1">
    <location>
        <begin position="84"/>
        <end position="107"/>
    </location>
</feature>
<dbReference type="RefSeq" id="WP_283872618.1">
    <property type="nucleotide sequence ID" value="NZ_CP126101.1"/>
</dbReference>